<comment type="caution">
    <text evidence="2">The sequence shown here is derived from an EMBL/GenBank/DDBJ whole genome shotgun (WGS) entry which is preliminary data.</text>
</comment>
<name>A0ABV1R8K4_9HYPH</name>
<dbReference type="EMBL" id="JBELQD010000037">
    <property type="protein sequence ID" value="MER2291120.1"/>
    <property type="molecule type" value="Genomic_DNA"/>
</dbReference>
<keyword evidence="3" id="KW-1185">Reference proteome</keyword>
<evidence type="ECO:0000259" key="1">
    <source>
        <dbReference type="PROSITE" id="PS50943"/>
    </source>
</evidence>
<evidence type="ECO:0000313" key="2">
    <source>
        <dbReference type="EMBL" id="MER2291120.1"/>
    </source>
</evidence>
<gene>
    <name evidence="2" type="ORF">ABS770_22990</name>
</gene>
<organism evidence="2 3">
    <name type="scientific">Methylobacterium brachiatum</name>
    <dbReference type="NCBI Taxonomy" id="269660"/>
    <lineage>
        <taxon>Bacteria</taxon>
        <taxon>Pseudomonadati</taxon>
        <taxon>Pseudomonadota</taxon>
        <taxon>Alphaproteobacteria</taxon>
        <taxon>Hyphomicrobiales</taxon>
        <taxon>Methylobacteriaceae</taxon>
        <taxon>Methylobacterium</taxon>
    </lineage>
</organism>
<reference evidence="2" key="1">
    <citation type="submission" date="2024-06" db="EMBL/GenBank/DDBJ databases">
        <authorList>
            <person name="Campbell A.G."/>
        </authorList>
    </citation>
    <scope>NUCLEOTIDE SEQUENCE</scope>
    <source>
        <strain evidence="2">EM17</strain>
    </source>
</reference>
<protein>
    <submittedName>
        <fullName evidence="2">Helix-turn-helix domain-containing protein</fullName>
    </submittedName>
</protein>
<dbReference type="CDD" id="cd00093">
    <property type="entry name" value="HTH_XRE"/>
    <property type="match status" value="1"/>
</dbReference>
<sequence length="307" mass="33307">MPDLNNASLSPLIRRIIALCSARGWSQSQLARISGLDRRVISSLMRGDQESARAATLDALAYALNTTAAYLRGETTDQSIQRTLSLIPSKPAVRARTGMPPDREPIRVAAVSVGPAPAEEDAWADDVEERAHWAAAPLDPVIAFWLTSPHMPTSPQDRYGNGGFRGALPLFASNNHGTLVVNAGSQASETVPRPPQLWGIAGAYVVEAPGSLEPRYRVGERLFVAPGIQLSPGDDVLTLTRTRSATPDEAETLLARCCRLHTFTNREVSVIDLRTGEVSSLDLSEVEFLHRVIMTSVAQQLRRSDPQ</sequence>
<dbReference type="PROSITE" id="PS50943">
    <property type="entry name" value="HTH_CROC1"/>
    <property type="match status" value="1"/>
</dbReference>
<dbReference type="InterPro" id="IPR001387">
    <property type="entry name" value="Cro/C1-type_HTH"/>
</dbReference>
<dbReference type="RefSeq" id="WP_350380373.1">
    <property type="nucleotide sequence ID" value="NZ_JBELQD010000037.1"/>
</dbReference>
<feature type="domain" description="HTH cro/C1-type" evidence="1">
    <location>
        <begin position="16"/>
        <end position="71"/>
    </location>
</feature>
<dbReference type="SMART" id="SM00530">
    <property type="entry name" value="HTH_XRE"/>
    <property type="match status" value="1"/>
</dbReference>
<accession>A0ABV1R8K4</accession>
<dbReference type="InterPro" id="IPR010982">
    <property type="entry name" value="Lambda_DNA-bd_dom_sf"/>
</dbReference>
<dbReference type="Gene3D" id="1.10.260.40">
    <property type="entry name" value="lambda repressor-like DNA-binding domains"/>
    <property type="match status" value="1"/>
</dbReference>
<dbReference type="Pfam" id="PF01381">
    <property type="entry name" value="HTH_3"/>
    <property type="match status" value="1"/>
</dbReference>
<proteinExistence type="predicted"/>
<dbReference type="SUPFAM" id="SSF47413">
    <property type="entry name" value="lambda repressor-like DNA-binding domains"/>
    <property type="match status" value="1"/>
</dbReference>
<dbReference type="Proteomes" id="UP001432995">
    <property type="component" value="Unassembled WGS sequence"/>
</dbReference>
<evidence type="ECO:0000313" key="3">
    <source>
        <dbReference type="Proteomes" id="UP001432995"/>
    </source>
</evidence>